<keyword evidence="1" id="KW-0597">Phosphoprotein</keyword>
<dbReference type="GO" id="GO:0072659">
    <property type="term" value="P:protein localization to plasma membrane"/>
    <property type="evidence" value="ECO:0007669"/>
    <property type="project" value="TreeGrafter"/>
</dbReference>
<organism evidence="7 8">
    <name type="scientific">Mesocricetus auratus</name>
    <name type="common">Golden hamster</name>
    <dbReference type="NCBI Taxonomy" id="10036"/>
    <lineage>
        <taxon>Eukaryota</taxon>
        <taxon>Metazoa</taxon>
        <taxon>Chordata</taxon>
        <taxon>Craniata</taxon>
        <taxon>Vertebrata</taxon>
        <taxon>Euteleostomi</taxon>
        <taxon>Mammalia</taxon>
        <taxon>Eutheria</taxon>
        <taxon>Euarchontoglires</taxon>
        <taxon>Glires</taxon>
        <taxon>Rodentia</taxon>
        <taxon>Myomorpha</taxon>
        <taxon>Muroidea</taxon>
        <taxon>Cricetidae</taxon>
        <taxon>Cricetinae</taxon>
        <taxon>Mesocricetus</taxon>
    </lineage>
</organism>
<evidence type="ECO:0000256" key="1">
    <source>
        <dbReference type="ARBA" id="ARBA00022553"/>
    </source>
</evidence>
<dbReference type="CTD" id="256764"/>
<dbReference type="InterPro" id="IPR015943">
    <property type="entry name" value="WD40/YVTN_repeat-like_dom_sf"/>
</dbReference>
<evidence type="ECO:0000259" key="6">
    <source>
        <dbReference type="Pfam" id="PF23123"/>
    </source>
</evidence>
<gene>
    <name evidence="8" type="primary">Wdr72</name>
</gene>
<evidence type="ECO:0000256" key="5">
    <source>
        <dbReference type="SAM" id="MobiDB-lite"/>
    </source>
</evidence>
<feature type="repeat" description="WD" evidence="4">
    <location>
        <begin position="552"/>
        <end position="593"/>
    </location>
</feature>
<dbReference type="RefSeq" id="XP_021085037.1">
    <property type="nucleotide sequence ID" value="XM_021229378.2"/>
</dbReference>
<dbReference type="GeneID" id="101827676"/>
<dbReference type="Pfam" id="PF00400">
    <property type="entry name" value="WD40"/>
    <property type="match status" value="2"/>
</dbReference>
<dbReference type="InterPro" id="IPR036322">
    <property type="entry name" value="WD40_repeat_dom_sf"/>
</dbReference>
<feature type="domain" description="WDR72-like alpha-solenoid" evidence="6">
    <location>
        <begin position="867"/>
        <end position="1084"/>
    </location>
</feature>
<feature type="compositionally biased region" description="Polar residues" evidence="5">
    <location>
        <begin position="744"/>
        <end position="756"/>
    </location>
</feature>
<dbReference type="Proteomes" id="UP000886700">
    <property type="component" value="Unplaced"/>
</dbReference>
<keyword evidence="7" id="KW-1185">Reference proteome</keyword>
<protein>
    <submittedName>
        <fullName evidence="8">WD repeat-containing protein 72 isoform X1</fullName>
    </submittedName>
</protein>
<evidence type="ECO:0000313" key="8">
    <source>
        <dbReference type="RefSeq" id="XP_021085037.1"/>
    </source>
</evidence>
<dbReference type="PROSITE" id="PS50082">
    <property type="entry name" value="WD_REPEATS_2"/>
    <property type="match status" value="2"/>
</dbReference>
<dbReference type="PROSITE" id="PS00678">
    <property type="entry name" value="WD_REPEATS_1"/>
    <property type="match status" value="1"/>
</dbReference>
<dbReference type="Gene3D" id="2.130.10.10">
    <property type="entry name" value="YVTN repeat-like/Quinoprotein amine dehydrogenase"/>
    <property type="match status" value="2"/>
</dbReference>
<accession>A0A3Q0CWH2</accession>
<keyword evidence="3" id="KW-0677">Repeat</keyword>
<proteinExistence type="predicted"/>
<feature type="repeat" description="WD" evidence="4">
    <location>
        <begin position="58"/>
        <end position="102"/>
    </location>
</feature>
<feature type="region of interest" description="Disordered" evidence="5">
    <location>
        <begin position="737"/>
        <end position="786"/>
    </location>
</feature>
<dbReference type="SMART" id="SM00320">
    <property type="entry name" value="WD40"/>
    <property type="match status" value="7"/>
</dbReference>
<dbReference type="InterPro" id="IPR057848">
    <property type="entry name" value="WDR72_alpha-sol"/>
</dbReference>
<feature type="region of interest" description="Disordered" evidence="5">
    <location>
        <begin position="622"/>
        <end position="642"/>
    </location>
</feature>
<dbReference type="SUPFAM" id="SSF50978">
    <property type="entry name" value="WD40 repeat-like"/>
    <property type="match status" value="1"/>
</dbReference>
<dbReference type="PROSITE" id="PS50294">
    <property type="entry name" value="WD_REPEATS_REGION"/>
    <property type="match status" value="1"/>
</dbReference>
<dbReference type="InterPro" id="IPR049916">
    <property type="entry name" value="WDR72-like"/>
</dbReference>
<dbReference type="InterPro" id="IPR019775">
    <property type="entry name" value="WD40_repeat_CS"/>
</dbReference>
<dbReference type="InterPro" id="IPR001680">
    <property type="entry name" value="WD40_rpt"/>
</dbReference>
<name>A0A3Q0CWH2_MESAU</name>
<dbReference type="OrthoDB" id="338622at2759"/>
<evidence type="ECO:0000256" key="2">
    <source>
        <dbReference type="ARBA" id="ARBA00022574"/>
    </source>
</evidence>
<reference evidence="8" key="1">
    <citation type="submission" date="2025-08" db="UniProtKB">
        <authorList>
            <consortium name="RefSeq"/>
        </authorList>
    </citation>
    <scope>IDENTIFICATION</scope>
    <source>
        <tissue evidence="8">Liver</tissue>
    </source>
</reference>
<evidence type="ECO:0000256" key="4">
    <source>
        <dbReference type="PROSITE-ProRule" id="PRU00221"/>
    </source>
</evidence>
<dbReference type="Pfam" id="PF23123">
    <property type="entry name" value="WDR72_alpha-sol"/>
    <property type="match status" value="1"/>
</dbReference>
<keyword evidence="2 4" id="KW-0853">WD repeat</keyword>
<dbReference type="GO" id="GO:0005737">
    <property type="term" value="C:cytoplasm"/>
    <property type="evidence" value="ECO:0007669"/>
    <property type="project" value="TreeGrafter"/>
</dbReference>
<evidence type="ECO:0000256" key="3">
    <source>
        <dbReference type="ARBA" id="ARBA00022737"/>
    </source>
</evidence>
<sequence>MRSALQAVALWGRKAPPHSITAIMITDDQQTIVTGSQEGQLCLWSLSPELKISAKELLFGHSASVTCLAKARDFSKQPYVVSAAENGEMCLWNVSSGQCVEKATLPYRHTAICYYHCSFRMTGEGWLLCCGEYRDVLILDAGTLAFLHTFSSSQSPDWMKCMCIVHSVRIQEDSLLVVSVTGELKVWDLSSSINSVQEKQDVYEKESKFLDSMNCQTIRFCTYTERLLLVVFSKCWKVYDYCDFSLLWTEVSRDGQFFAGGEVLAAHRVLVWTEDGHSYIYQLLNSGLSKCICPVDGGVLKETIYPHLLCSTSVEENQSLHFVMGYMNERKEPFYKVLFSGEVSGRITLWHIPDVPISKFDGSPREIPVTTTWTLQDNFDKHQTVSQSITDHFSGPRDEMGMTAAITSSEYIPNLDKLICGCEDGTIFITEALNAAKAGLLEGDSLLKDPPCHVLLRGHHQSVTSLLYPHGLASKLDESWMVSGDQGSCVILWDIFKEEILHTFFLESGPVTRLLMSPENLKINDGQILCCVCGDHSVALLHLEGRQCLLRARKHLFPVRTIRWHPVENFLIVGCADDSVYIWEIETGTLERHETGERARIILNCGDNVQLVRSEPTLSVASETHKHKNVEQRSSSGHQPGLVPCPGLQLESSCKVSDATSIPRPFNVLPVKTKWSYIGFHVLLFDLENLVELLLPTPINDVDHSGSFYGSDILRRAKSTVEKKTLTMRRNKASCSSLHAEAQAKTSGDSLPSGDNNCKFPEESDGIKRQKKMKSSKKTHPKPSRKVDASLTIDMAKLFLSCVLPWGVDKELDSLCTRHLSILKLQSPVSLGLASNENLFSLMLPGWDVCSTEMKEHSGVNLFSRKVLELSNKYTATLPNQTGIPRSPDNHCNTLQQSDTIVYLLSRLFLVNKLVNMPLDLACKTDSRSFKVESVHNKGKFPGSDILNISSFYDHLKNGRNEYHTPEVDISLLKLISCWRDQAVQVTEAIQAVLLAEVQQHMKRLRNTPISSQTDPVAEHTICERMWISSKVGWTEEIELPYVGNSSPIETSVGPVKHGNDLNSANFQDTEDILDRCVLEESESAGQPRHRPWIAKVCSCRMC</sequence>
<dbReference type="PANTHER" id="PTHR44099">
    <property type="entry name" value="RABCONNECTIN-3B, ISOFORM A"/>
    <property type="match status" value="1"/>
</dbReference>
<dbReference type="FunFam" id="2.130.10.10:FF:000247">
    <property type="entry name" value="WD repeat-containing protein 72"/>
    <property type="match status" value="1"/>
</dbReference>
<feature type="compositionally biased region" description="Basic residues" evidence="5">
    <location>
        <begin position="769"/>
        <end position="784"/>
    </location>
</feature>
<evidence type="ECO:0000313" key="7">
    <source>
        <dbReference type="Proteomes" id="UP000886700"/>
    </source>
</evidence>
<dbReference type="AlphaFoldDB" id="A0A3Q0CWH2"/>
<dbReference type="PANTHER" id="PTHR44099:SF2">
    <property type="entry name" value="WD REPEAT-CONTAINING PROTEIN 72"/>
    <property type="match status" value="1"/>
</dbReference>